<protein>
    <recommendedName>
        <fullName evidence="3">DUF4355 domain-containing protein</fullName>
    </recommendedName>
</protein>
<dbReference type="InterPro" id="IPR025580">
    <property type="entry name" value="Gp46"/>
</dbReference>
<reference evidence="1 2" key="1">
    <citation type="submission" date="2018-03" db="EMBL/GenBank/DDBJ databases">
        <title>The uncultured portion of the human microbiome is neutrally assembled.</title>
        <authorList>
            <person name="Jeraldo P."/>
            <person name="Boardman L."/>
            <person name="White B.A."/>
            <person name="Nelson H."/>
            <person name="Goldenfeld N."/>
            <person name="Chia N."/>
        </authorList>
    </citation>
    <scope>NUCLEOTIDE SEQUENCE [LARGE SCALE GENOMIC DNA]</scope>
    <source>
        <strain evidence="1">CIM:MAG 903</strain>
    </source>
</reference>
<evidence type="ECO:0000313" key="2">
    <source>
        <dbReference type="Proteomes" id="UP000246114"/>
    </source>
</evidence>
<accession>A0A316M9N3</accession>
<dbReference type="Pfam" id="PF14265">
    <property type="entry name" value="DUF4355"/>
    <property type="match status" value="1"/>
</dbReference>
<proteinExistence type="predicted"/>
<dbReference type="Proteomes" id="UP000246114">
    <property type="component" value="Unassembled WGS sequence"/>
</dbReference>
<dbReference type="RefSeq" id="WP_412348016.1">
    <property type="nucleotide sequence ID" value="NZ_JBKWKS010000020.1"/>
</dbReference>
<sequence length="201" mass="22258">MKKADLIKLIEKIADDGDINEIILGADEFKDLGKVDLSKLTMEEFKTLMESNESVKGYMTSHDDSIRSKAVETFQNGKMKDIIKKAVDEAKNGKKTPEQEALEKLQKQFEDSQAELAKERTIGKYTKVLKDKGLPVELVDYIYGDGKDETIDKNIENISSIFNSAIDSGVKSKLGTSSYTPPEDDVTNALNDQIAAAMGVK</sequence>
<name>A0A316M9N3_9CLOT</name>
<evidence type="ECO:0008006" key="3">
    <source>
        <dbReference type="Google" id="ProtNLM"/>
    </source>
</evidence>
<dbReference type="EMBL" id="QAMZ01000032">
    <property type="protein sequence ID" value="PWL53755.1"/>
    <property type="molecule type" value="Genomic_DNA"/>
</dbReference>
<gene>
    <name evidence="1" type="ORF">DBY38_06675</name>
</gene>
<evidence type="ECO:0000313" key="1">
    <source>
        <dbReference type="EMBL" id="PWL53755.1"/>
    </source>
</evidence>
<dbReference type="AlphaFoldDB" id="A0A316M9N3"/>
<organism evidence="1 2">
    <name type="scientific">Clostridium cadaveris</name>
    <dbReference type="NCBI Taxonomy" id="1529"/>
    <lineage>
        <taxon>Bacteria</taxon>
        <taxon>Bacillati</taxon>
        <taxon>Bacillota</taxon>
        <taxon>Clostridia</taxon>
        <taxon>Eubacteriales</taxon>
        <taxon>Clostridiaceae</taxon>
        <taxon>Clostridium</taxon>
    </lineage>
</organism>
<comment type="caution">
    <text evidence="1">The sequence shown here is derived from an EMBL/GenBank/DDBJ whole genome shotgun (WGS) entry which is preliminary data.</text>
</comment>